<dbReference type="GO" id="GO:0005783">
    <property type="term" value="C:endoplasmic reticulum"/>
    <property type="evidence" value="ECO:0007669"/>
    <property type="project" value="TreeGrafter"/>
</dbReference>
<dbReference type="SUPFAM" id="SSF56801">
    <property type="entry name" value="Acetyl-CoA synthetase-like"/>
    <property type="match status" value="1"/>
</dbReference>
<evidence type="ECO:0000259" key="3">
    <source>
        <dbReference type="Pfam" id="PF00501"/>
    </source>
</evidence>
<evidence type="ECO:0000256" key="1">
    <source>
        <dbReference type="ARBA" id="ARBA00022741"/>
    </source>
</evidence>
<dbReference type="PANTHER" id="PTHR43272:SF33">
    <property type="entry name" value="AMP-BINDING DOMAIN-CONTAINING PROTEIN-RELATED"/>
    <property type="match status" value="1"/>
</dbReference>
<keyword evidence="2" id="KW-0067">ATP-binding</keyword>
<dbReference type="OrthoDB" id="1700726at2759"/>
<dbReference type="Gene3D" id="3.40.50.12780">
    <property type="entry name" value="N-terminal domain of ligase-like"/>
    <property type="match status" value="1"/>
</dbReference>
<dbReference type="AlphaFoldDB" id="A0A1X2IYE9"/>
<keyword evidence="5" id="KW-1185">Reference proteome</keyword>
<proteinExistence type="predicted"/>
<name>A0A1X2IYE9_9FUNG</name>
<evidence type="ECO:0000256" key="2">
    <source>
        <dbReference type="ARBA" id="ARBA00022840"/>
    </source>
</evidence>
<reference evidence="4 5" key="1">
    <citation type="submission" date="2016-07" db="EMBL/GenBank/DDBJ databases">
        <title>Pervasive Adenine N6-methylation of Active Genes in Fungi.</title>
        <authorList>
            <consortium name="DOE Joint Genome Institute"/>
            <person name="Mondo S.J."/>
            <person name="Dannebaum R.O."/>
            <person name="Kuo R.C."/>
            <person name="Labutti K."/>
            <person name="Haridas S."/>
            <person name="Kuo A."/>
            <person name="Salamov A."/>
            <person name="Ahrendt S.R."/>
            <person name="Lipzen A."/>
            <person name="Sullivan W."/>
            <person name="Andreopoulos W.B."/>
            <person name="Clum A."/>
            <person name="Lindquist E."/>
            <person name="Daum C."/>
            <person name="Ramamoorthy G.K."/>
            <person name="Gryganskyi A."/>
            <person name="Culley D."/>
            <person name="Magnuson J.K."/>
            <person name="James T.Y."/>
            <person name="O'Malley M.A."/>
            <person name="Stajich J.E."/>
            <person name="Spatafora J.W."/>
            <person name="Visel A."/>
            <person name="Grigoriev I.V."/>
        </authorList>
    </citation>
    <scope>NUCLEOTIDE SEQUENCE [LARGE SCALE GENOMIC DNA]</scope>
    <source>
        <strain evidence="4 5">NRRL 1336</strain>
    </source>
</reference>
<keyword evidence="1" id="KW-0547">Nucleotide-binding</keyword>
<accession>A0A1X2IYE9</accession>
<gene>
    <name evidence="4" type="ORF">BCR42DRAFT_402680</name>
</gene>
<evidence type="ECO:0000313" key="4">
    <source>
        <dbReference type="EMBL" id="ORZ24320.1"/>
    </source>
</evidence>
<dbReference type="Proteomes" id="UP000193560">
    <property type="component" value="Unassembled WGS sequence"/>
</dbReference>
<organism evidence="4 5">
    <name type="scientific">Absidia repens</name>
    <dbReference type="NCBI Taxonomy" id="90262"/>
    <lineage>
        <taxon>Eukaryota</taxon>
        <taxon>Fungi</taxon>
        <taxon>Fungi incertae sedis</taxon>
        <taxon>Mucoromycota</taxon>
        <taxon>Mucoromycotina</taxon>
        <taxon>Mucoromycetes</taxon>
        <taxon>Mucorales</taxon>
        <taxon>Cunninghamellaceae</taxon>
        <taxon>Absidia</taxon>
    </lineage>
</organism>
<dbReference type="PANTHER" id="PTHR43272">
    <property type="entry name" value="LONG-CHAIN-FATTY-ACID--COA LIGASE"/>
    <property type="match status" value="1"/>
</dbReference>
<dbReference type="InterPro" id="IPR000873">
    <property type="entry name" value="AMP-dep_synth/lig_dom"/>
</dbReference>
<evidence type="ECO:0000313" key="5">
    <source>
        <dbReference type="Proteomes" id="UP000193560"/>
    </source>
</evidence>
<protein>
    <recommendedName>
        <fullName evidence="3">AMP-dependent synthetase/ligase domain-containing protein</fullName>
    </recommendedName>
</protein>
<dbReference type="GO" id="GO:0004467">
    <property type="term" value="F:long-chain fatty acid-CoA ligase activity"/>
    <property type="evidence" value="ECO:0007669"/>
    <property type="project" value="TreeGrafter"/>
</dbReference>
<dbReference type="STRING" id="90262.A0A1X2IYE9"/>
<dbReference type="InterPro" id="IPR042099">
    <property type="entry name" value="ANL_N_sf"/>
</dbReference>
<dbReference type="GO" id="GO:0016020">
    <property type="term" value="C:membrane"/>
    <property type="evidence" value="ECO:0007669"/>
    <property type="project" value="TreeGrafter"/>
</dbReference>
<comment type="caution">
    <text evidence="4">The sequence shown here is derived from an EMBL/GenBank/DDBJ whole genome shotgun (WGS) entry which is preliminary data.</text>
</comment>
<dbReference type="EMBL" id="MCGE01000002">
    <property type="protein sequence ID" value="ORZ24320.1"/>
    <property type="molecule type" value="Genomic_DNA"/>
</dbReference>
<sequence length="538" mass="59763">MSFEIDTASYALLTSIFGATAFLSLRNFKGPDIHPLLLNTQSDVSRLRHAGESAIYRSRMYPNGSPLLSIFDRSVRTLNDLYQQGGKLKEPKSPFLGQKQQWQSYESVAQLTKHIYGGLRELTSLVPRSGQSSSFLGIYAYNSSETMVLTLACHNNGLVTVPIGSKSSSSHIDHVIKTSGLQVLAVDRPHLDQVIPLIKGTNIQLLVLSDGDKVDGNLDAIYLKDIIERGRTSTAEPVLPEPNDIASIYFSSALESNPGVVLTHKNLISNIASYLLVTPPQEKITSKDRLMYNLPLDNVFGFVLSSVFSFVGGSIAFDNEYSASEHLTSYLDIIVDAKPTVFASGSGFFETVREHIEQHYGNSFFFRRGYEKKCSFFAEGRLVTDSKYDMFVFRDIQRKLFGGQLRLIYLENDESDPPIAPFLRAVLGTQVLRVFNSAETSSTMTASMFYDYDTDPQSFGAPLPCNELKLMDLPENELYCDDSPNPRGEIWIRGNNVFSGYWNDPDLTADVVDADGWYTTGVLGETLPNGTLKLLGKK</sequence>
<dbReference type="GO" id="GO:0005524">
    <property type="term" value="F:ATP binding"/>
    <property type="evidence" value="ECO:0007669"/>
    <property type="project" value="UniProtKB-KW"/>
</dbReference>
<feature type="domain" description="AMP-dependent synthetase/ligase" evidence="3">
    <location>
        <begin position="91"/>
        <end position="502"/>
    </location>
</feature>
<dbReference type="Pfam" id="PF00501">
    <property type="entry name" value="AMP-binding"/>
    <property type="match status" value="1"/>
</dbReference>